<evidence type="ECO:0000313" key="3">
    <source>
        <dbReference type="Proteomes" id="UP000030988"/>
    </source>
</evidence>
<organism evidence="2 3">
    <name type="scientific">Croceibacterium mercuriale</name>
    <dbReference type="NCBI Taxonomy" id="1572751"/>
    <lineage>
        <taxon>Bacteria</taxon>
        <taxon>Pseudomonadati</taxon>
        <taxon>Pseudomonadota</taxon>
        <taxon>Alphaproteobacteria</taxon>
        <taxon>Sphingomonadales</taxon>
        <taxon>Erythrobacteraceae</taxon>
        <taxon>Croceibacterium</taxon>
    </lineage>
</organism>
<evidence type="ECO:0000313" key="2">
    <source>
        <dbReference type="EMBL" id="KHL24309.1"/>
    </source>
</evidence>
<accession>A0A0B2BSD0</accession>
<dbReference type="STRING" id="1572751.PK98_14440"/>
<dbReference type="Proteomes" id="UP000030988">
    <property type="component" value="Unassembled WGS sequence"/>
</dbReference>
<name>A0A0B2BSD0_9SPHN</name>
<gene>
    <name evidence="2" type="ORF">PK98_14440</name>
</gene>
<dbReference type="EMBL" id="JTDN01000003">
    <property type="protein sequence ID" value="KHL24309.1"/>
    <property type="molecule type" value="Genomic_DNA"/>
</dbReference>
<keyword evidence="3" id="KW-1185">Reference proteome</keyword>
<feature type="region of interest" description="Disordered" evidence="1">
    <location>
        <begin position="173"/>
        <end position="201"/>
    </location>
</feature>
<evidence type="ECO:0000256" key="1">
    <source>
        <dbReference type="SAM" id="MobiDB-lite"/>
    </source>
</evidence>
<protein>
    <submittedName>
        <fullName evidence="2">Uncharacterized protein</fullName>
    </submittedName>
</protein>
<sequence>MVTSQLAERFDPADAATWIARGRSPPHAEALAKAWRDFPDLAPTAPLEDRMARTRARVVAMRPVNDAIAAAAEGERQRTNFAHVEGKDVSGSITDSDRAILRGRADYGYDWETATCYSQGWYAAHAGWSYGKPGCTRQLDAHRAAYDRGFADGGGDPADLFDAARRSMIAADRTGEQTKTGAAAPAGRPLPSSWPRPTDDARPARWHRRLLILADDPAFEEGSTSTILDQVLARPEAEQLNIVLLTAGGFTTPSSIPRREPLTTERCDELATDPEQTATLRHLTAGLTIDDILVAAQGDALAVIDAHASALPLCRSMERTRNTVLQQRQHLKTWLDRAATGTGNVGAGHIRWSKLAQGLSGKLGEFTVRYGGKAVEDRRHIIVVETTTGTPATGYVTADGRPLDPRVSFGSKTRMRQEMAAALRSFGGATQLAPTQ</sequence>
<dbReference type="AlphaFoldDB" id="A0A0B2BSD0"/>
<comment type="caution">
    <text evidence="2">The sequence shown here is derived from an EMBL/GenBank/DDBJ whole genome shotgun (WGS) entry which is preliminary data.</text>
</comment>
<proteinExistence type="predicted"/>
<reference evidence="2 3" key="1">
    <citation type="submission" date="2014-11" db="EMBL/GenBank/DDBJ databases">
        <title>Draft genome sequence of Kirrobacter mercurialis.</title>
        <authorList>
            <person name="Coil D.A."/>
            <person name="Eisen J.A."/>
        </authorList>
    </citation>
    <scope>NUCLEOTIDE SEQUENCE [LARGE SCALE GENOMIC DNA]</scope>
    <source>
        <strain evidence="2 3">Coronado</strain>
    </source>
</reference>